<keyword evidence="1" id="KW-0472">Membrane</keyword>
<keyword evidence="1" id="KW-1133">Transmembrane helix</keyword>
<accession>A0A2R4WWJ0</accession>
<evidence type="ECO:0000256" key="1">
    <source>
        <dbReference type="SAM" id="Phobius"/>
    </source>
</evidence>
<feature type="transmembrane region" description="Helical" evidence="1">
    <location>
        <begin position="64"/>
        <end position="85"/>
    </location>
</feature>
<name>A0A2R4WWJ0_9HYPH</name>
<organism evidence="2 3">
    <name type="scientific">Methylobacterium currus</name>
    <dbReference type="NCBI Taxonomy" id="2051553"/>
    <lineage>
        <taxon>Bacteria</taxon>
        <taxon>Pseudomonadati</taxon>
        <taxon>Pseudomonadota</taxon>
        <taxon>Alphaproteobacteria</taxon>
        <taxon>Hyphomicrobiales</taxon>
        <taxon>Methylobacteriaceae</taxon>
        <taxon>Methylobacterium</taxon>
    </lineage>
</organism>
<evidence type="ECO:0000313" key="2">
    <source>
        <dbReference type="EMBL" id="AWB25913.1"/>
    </source>
</evidence>
<dbReference type="OrthoDB" id="165209at2"/>
<keyword evidence="3" id="KW-1185">Reference proteome</keyword>
<dbReference type="Proteomes" id="UP000244755">
    <property type="component" value="Chromosome 2"/>
</dbReference>
<protein>
    <submittedName>
        <fullName evidence="2">Uncharacterized protein</fullName>
    </submittedName>
</protein>
<sequence>MSADKAATGCAAARVAPHATGSSIQTGISCKRAMGASASVQRAAVPVARSITSWTRTARSPRRFSIRILAGLFATYGAGIVGAALNPMSPGNVAR</sequence>
<proteinExistence type="predicted"/>
<dbReference type="AlphaFoldDB" id="A0A2R4WWJ0"/>
<gene>
    <name evidence="2" type="ORF">DA075_34485</name>
</gene>
<keyword evidence="1" id="KW-0812">Transmembrane</keyword>
<dbReference type="KEGG" id="mee:DA075_34485"/>
<evidence type="ECO:0000313" key="3">
    <source>
        <dbReference type="Proteomes" id="UP000244755"/>
    </source>
</evidence>
<dbReference type="PROSITE" id="PS51257">
    <property type="entry name" value="PROKAR_LIPOPROTEIN"/>
    <property type="match status" value="1"/>
</dbReference>
<reference evidence="2 3" key="1">
    <citation type="submission" date="2018-04" db="EMBL/GenBank/DDBJ databases">
        <title>Methylobacterium sp. PR1016A genome.</title>
        <authorList>
            <person name="Park W."/>
        </authorList>
    </citation>
    <scope>NUCLEOTIDE SEQUENCE [LARGE SCALE GENOMIC DNA]</scope>
    <source>
        <strain evidence="2 3">PR1016A</strain>
    </source>
</reference>
<dbReference type="EMBL" id="CP028844">
    <property type="protein sequence ID" value="AWB25913.1"/>
    <property type="molecule type" value="Genomic_DNA"/>
</dbReference>